<reference evidence="2" key="1">
    <citation type="submission" date="2019-08" db="EMBL/GenBank/DDBJ databases">
        <authorList>
            <person name="Kucharzyk K."/>
            <person name="Murdoch R.W."/>
            <person name="Higgins S."/>
            <person name="Loffler F."/>
        </authorList>
    </citation>
    <scope>NUCLEOTIDE SEQUENCE</scope>
</reference>
<dbReference type="AlphaFoldDB" id="A0A644XUF6"/>
<dbReference type="SMART" id="SM00886">
    <property type="entry name" value="Dabb"/>
    <property type="match status" value="1"/>
</dbReference>
<dbReference type="Pfam" id="PF07876">
    <property type="entry name" value="Dabb"/>
    <property type="match status" value="1"/>
</dbReference>
<proteinExistence type="predicted"/>
<dbReference type="PANTHER" id="PTHR37832">
    <property type="entry name" value="BLL2683 PROTEIN"/>
    <property type="match status" value="1"/>
</dbReference>
<dbReference type="SUPFAM" id="SSF54909">
    <property type="entry name" value="Dimeric alpha+beta barrel"/>
    <property type="match status" value="1"/>
</dbReference>
<dbReference type="PROSITE" id="PS51502">
    <property type="entry name" value="S_R_A_B_BARREL"/>
    <property type="match status" value="1"/>
</dbReference>
<evidence type="ECO:0000313" key="2">
    <source>
        <dbReference type="EMBL" id="MPM19842.1"/>
    </source>
</evidence>
<accession>A0A644XUF6</accession>
<evidence type="ECO:0000259" key="1">
    <source>
        <dbReference type="PROSITE" id="PS51502"/>
    </source>
</evidence>
<feature type="domain" description="Stress-response A/B barrel" evidence="1">
    <location>
        <begin position="2"/>
        <end position="98"/>
    </location>
</feature>
<dbReference type="InterPro" id="IPR011008">
    <property type="entry name" value="Dimeric_a/b-barrel"/>
</dbReference>
<organism evidence="2">
    <name type="scientific">bioreactor metagenome</name>
    <dbReference type="NCBI Taxonomy" id="1076179"/>
    <lineage>
        <taxon>unclassified sequences</taxon>
        <taxon>metagenomes</taxon>
        <taxon>ecological metagenomes</taxon>
    </lineage>
</organism>
<dbReference type="InterPro" id="IPR013097">
    <property type="entry name" value="Dabb"/>
</dbReference>
<dbReference type="EMBL" id="VSSQ01003254">
    <property type="protein sequence ID" value="MPM19842.1"/>
    <property type="molecule type" value="Genomic_DNA"/>
</dbReference>
<sequence length="100" mass="11620">MIKHIVIWKFHESANGKTKAENIAEAVKRLLAMEGRIPGLLKIECGENITFNEAYWDLALYTEFDTENSLRIYETHPVHEEVKKCLALVRDKRVALDYMV</sequence>
<gene>
    <name evidence="2" type="ORF">SDC9_66269</name>
</gene>
<protein>
    <recommendedName>
        <fullName evidence="1">Stress-response A/B barrel domain-containing protein</fullName>
    </recommendedName>
</protein>
<name>A0A644XUF6_9ZZZZ</name>
<comment type="caution">
    <text evidence="2">The sequence shown here is derived from an EMBL/GenBank/DDBJ whole genome shotgun (WGS) entry which is preliminary data.</text>
</comment>
<dbReference type="PANTHER" id="PTHR37832:SF1">
    <property type="entry name" value="STRESS-RESPONSE A_B BARREL DOMAIN-CONTAINING PROTEIN"/>
    <property type="match status" value="1"/>
</dbReference>
<dbReference type="Gene3D" id="3.30.70.100">
    <property type="match status" value="1"/>
</dbReference>